<dbReference type="GO" id="GO:0005829">
    <property type="term" value="C:cytosol"/>
    <property type="evidence" value="ECO:0007669"/>
    <property type="project" value="TreeGrafter"/>
</dbReference>
<dbReference type="PANTHER" id="PTHR43725">
    <property type="entry name" value="UDP-GLUCOSE 4-EPIMERASE"/>
    <property type="match status" value="1"/>
</dbReference>
<dbReference type="NCBIfam" id="NF007956">
    <property type="entry name" value="PRK10675.1"/>
    <property type="match status" value="1"/>
</dbReference>
<evidence type="ECO:0000256" key="8">
    <source>
        <dbReference type="RuleBase" id="RU366046"/>
    </source>
</evidence>
<dbReference type="InterPro" id="IPR036291">
    <property type="entry name" value="NAD(P)-bd_dom_sf"/>
</dbReference>
<proteinExistence type="inferred from homology"/>
<evidence type="ECO:0000256" key="4">
    <source>
        <dbReference type="ARBA" id="ARBA00013189"/>
    </source>
</evidence>
<organism evidence="10 11">
    <name type="scientific">Alkalicoccus urumqiensis</name>
    <name type="common">Bacillus urumqiensis</name>
    <dbReference type="NCBI Taxonomy" id="1548213"/>
    <lineage>
        <taxon>Bacteria</taxon>
        <taxon>Bacillati</taxon>
        <taxon>Bacillota</taxon>
        <taxon>Bacilli</taxon>
        <taxon>Bacillales</taxon>
        <taxon>Bacillaceae</taxon>
        <taxon>Alkalicoccus</taxon>
    </lineage>
</organism>
<dbReference type="Pfam" id="PF16363">
    <property type="entry name" value="GDP_Man_Dehyd"/>
    <property type="match status" value="1"/>
</dbReference>
<evidence type="ECO:0000259" key="9">
    <source>
        <dbReference type="Pfam" id="PF16363"/>
    </source>
</evidence>
<keyword evidence="6 8" id="KW-0520">NAD</keyword>
<dbReference type="Gene3D" id="3.90.25.10">
    <property type="entry name" value="UDP-galactose 4-epimerase, domain 1"/>
    <property type="match status" value="1"/>
</dbReference>
<comment type="catalytic activity">
    <reaction evidence="1 8">
        <text>UDP-alpha-D-glucose = UDP-alpha-D-galactose</text>
        <dbReference type="Rhea" id="RHEA:22168"/>
        <dbReference type="ChEBI" id="CHEBI:58885"/>
        <dbReference type="ChEBI" id="CHEBI:66914"/>
        <dbReference type="EC" id="5.1.3.2"/>
    </reaction>
</comment>
<dbReference type="InterPro" id="IPR005886">
    <property type="entry name" value="UDP_G4E"/>
</dbReference>
<evidence type="ECO:0000256" key="3">
    <source>
        <dbReference type="ARBA" id="ARBA00007637"/>
    </source>
</evidence>
<keyword evidence="8" id="KW-0119">Carbohydrate metabolism</keyword>
<dbReference type="OrthoDB" id="9801785at2"/>
<sequence>MHVVLTGGTGFIGSHTCAALMEAGYDPILIDNLSNSTLEVHRRLEEMTGKRIPFIQADLRDPASYEDVFTTYNVGAVIHFAGWKAVGESVEKPLDYYHNNLSGTLQLLSLMEKYKVTRMVFSSSATVYGTPQITPIPESHPLETLNPYGRTKLMLEQILLDWFHALPSMRIAVLRYFNPAGAHPSGAIGEVPTGTPANIMPYITQTAAGIRPKLRIFGNDYPTADGTGIRDYIHIQDLASGHVRALDHINGSPPMYDTFNLGTGNGWSVLELIRTFEQITGQTIPHTFAPRRPGDVAVCYADPSKAESVLGWKAVHTLEDICRDAWRWESREAELYHSR</sequence>
<reference evidence="10 11" key="1">
    <citation type="submission" date="2018-03" db="EMBL/GenBank/DDBJ databases">
        <title>Bacillus urumqiensis sp. nov., a moderately haloalkaliphilic bacterium isolated from a salt lake.</title>
        <authorList>
            <person name="Zhao B."/>
            <person name="Liao Z."/>
        </authorList>
    </citation>
    <scope>NUCLEOTIDE SEQUENCE [LARGE SCALE GENOMIC DNA]</scope>
    <source>
        <strain evidence="10 11">BZ-SZ-XJ18</strain>
    </source>
</reference>
<evidence type="ECO:0000256" key="7">
    <source>
        <dbReference type="ARBA" id="ARBA00023235"/>
    </source>
</evidence>
<evidence type="ECO:0000313" key="11">
    <source>
        <dbReference type="Proteomes" id="UP000243650"/>
    </source>
</evidence>
<dbReference type="CDD" id="cd05247">
    <property type="entry name" value="UDP_G4E_1_SDR_e"/>
    <property type="match status" value="1"/>
</dbReference>
<protein>
    <recommendedName>
        <fullName evidence="5 8">UDP-glucose 4-epimerase</fullName>
        <ecNumber evidence="4 8">5.1.3.2</ecNumber>
    </recommendedName>
</protein>
<comment type="cofactor">
    <cofactor evidence="2 8">
        <name>NAD(+)</name>
        <dbReference type="ChEBI" id="CHEBI:57540"/>
    </cofactor>
</comment>
<dbReference type="EC" id="5.1.3.2" evidence="4 8"/>
<gene>
    <name evidence="10" type="primary">galE</name>
    <name evidence="10" type="ORF">C6I21_00380</name>
</gene>
<dbReference type="InterPro" id="IPR016040">
    <property type="entry name" value="NAD(P)-bd_dom"/>
</dbReference>
<dbReference type="NCBIfam" id="TIGR01179">
    <property type="entry name" value="galE"/>
    <property type="match status" value="1"/>
</dbReference>
<dbReference type="PANTHER" id="PTHR43725:SF47">
    <property type="entry name" value="UDP-GLUCOSE 4-EPIMERASE"/>
    <property type="match status" value="1"/>
</dbReference>
<comment type="caution">
    <text evidence="10">The sequence shown here is derived from an EMBL/GenBank/DDBJ whole genome shotgun (WGS) entry which is preliminary data.</text>
</comment>
<accession>A0A2P6ML99</accession>
<keyword evidence="7 8" id="KW-0413">Isomerase</keyword>
<dbReference type="PRINTS" id="PR01713">
    <property type="entry name" value="NUCEPIMERASE"/>
</dbReference>
<evidence type="ECO:0000256" key="5">
    <source>
        <dbReference type="ARBA" id="ARBA00018569"/>
    </source>
</evidence>
<feature type="domain" description="NAD(P)-binding" evidence="9">
    <location>
        <begin position="5"/>
        <end position="324"/>
    </location>
</feature>
<evidence type="ECO:0000313" key="10">
    <source>
        <dbReference type="EMBL" id="PRO67058.1"/>
    </source>
</evidence>
<dbReference type="Gene3D" id="3.40.50.720">
    <property type="entry name" value="NAD(P)-binding Rossmann-like Domain"/>
    <property type="match status" value="1"/>
</dbReference>
<evidence type="ECO:0000256" key="1">
    <source>
        <dbReference type="ARBA" id="ARBA00000083"/>
    </source>
</evidence>
<comment type="subunit">
    <text evidence="8">Homodimer.</text>
</comment>
<keyword evidence="11" id="KW-1185">Reference proteome</keyword>
<name>A0A2P6ML99_ALKUR</name>
<dbReference type="EMBL" id="PVNS01000001">
    <property type="protein sequence ID" value="PRO67058.1"/>
    <property type="molecule type" value="Genomic_DNA"/>
</dbReference>
<comment type="pathway">
    <text evidence="8">Carbohydrate metabolism; galactose metabolism.</text>
</comment>
<dbReference type="GO" id="GO:0006012">
    <property type="term" value="P:galactose metabolic process"/>
    <property type="evidence" value="ECO:0007669"/>
    <property type="project" value="UniProtKB-UniPathway"/>
</dbReference>
<comment type="similarity">
    <text evidence="3 8">Belongs to the NAD(P)-dependent epimerase/dehydratase family.</text>
</comment>
<evidence type="ECO:0000256" key="2">
    <source>
        <dbReference type="ARBA" id="ARBA00001911"/>
    </source>
</evidence>
<dbReference type="Proteomes" id="UP000243650">
    <property type="component" value="Unassembled WGS sequence"/>
</dbReference>
<dbReference type="AlphaFoldDB" id="A0A2P6ML99"/>
<dbReference type="RefSeq" id="WP_105957444.1">
    <property type="nucleotide sequence ID" value="NZ_PVNS01000001.1"/>
</dbReference>
<dbReference type="UniPathway" id="UPA00214"/>
<evidence type="ECO:0000256" key="6">
    <source>
        <dbReference type="ARBA" id="ARBA00023027"/>
    </source>
</evidence>
<dbReference type="SUPFAM" id="SSF51735">
    <property type="entry name" value="NAD(P)-binding Rossmann-fold domains"/>
    <property type="match status" value="1"/>
</dbReference>
<dbReference type="GO" id="GO:0003978">
    <property type="term" value="F:UDP-glucose 4-epimerase activity"/>
    <property type="evidence" value="ECO:0007669"/>
    <property type="project" value="UniProtKB-UniRule"/>
</dbReference>